<gene>
    <name evidence="1" type="ORF">ASIM_LOCUS9777</name>
</gene>
<dbReference type="WBParaSite" id="ASIM_0001004601-mRNA-1">
    <property type="protein sequence ID" value="ASIM_0001004601-mRNA-1"/>
    <property type="gene ID" value="ASIM_0001004601"/>
</dbReference>
<protein>
    <submittedName>
        <fullName evidence="3">Lipoprotein</fullName>
    </submittedName>
</protein>
<dbReference type="Proteomes" id="UP000267096">
    <property type="component" value="Unassembled WGS sequence"/>
</dbReference>
<keyword evidence="2" id="KW-1185">Reference proteome</keyword>
<evidence type="ECO:0000313" key="2">
    <source>
        <dbReference type="Proteomes" id="UP000267096"/>
    </source>
</evidence>
<evidence type="ECO:0000313" key="1">
    <source>
        <dbReference type="EMBL" id="VDK41721.1"/>
    </source>
</evidence>
<organism evidence="3">
    <name type="scientific">Anisakis simplex</name>
    <name type="common">Herring worm</name>
    <dbReference type="NCBI Taxonomy" id="6269"/>
    <lineage>
        <taxon>Eukaryota</taxon>
        <taxon>Metazoa</taxon>
        <taxon>Ecdysozoa</taxon>
        <taxon>Nematoda</taxon>
        <taxon>Chromadorea</taxon>
        <taxon>Rhabditida</taxon>
        <taxon>Spirurina</taxon>
        <taxon>Ascaridomorpha</taxon>
        <taxon>Ascaridoidea</taxon>
        <taxon>Anisakidae</taxon>
        <taxon>Anisakis</taxon>
        <taxon>Anisakis simplex complex</taxon>
    </lineage>
</organism>
<evidence type="ECO:0000313" key="3">
    <source>
        <dbReference type="WBParaSite" id="ASIM_0001004601-mRNA-1"/>
    </source>
</evidence>
<name>A0A0M3JQT7_ANISI</name>
<dbReference type="EMBL" id="UYRR01030971">
    <property type="protein sequence ID" value="VDK41721.1"/>
    <property type="molecule type" value="Genomic_DNA"/>
</dbReference>
<proteinExistence type="predicted"/>
<dbReference type="AlphaFoldDB" id="A0A0M3JQT7"/>
<reference evidence="1 2" key="2">
    <citation type="submission" date="2018-11" db="EMBL/GenBank/DDBJ databases">
        <authorList>
            <consortium name="Pathogen Informatics"/>
        </authorList>
    </citation>
    <scope>NUCLEOTIDE SEQUENCE [LARGE SCALE GENOMIC DNA]</scope>
</reference>
<reference evidence="3" key="1">
    <citation type="submission" date="2017-02" db="UniProtKB">
        <authorList>
            <consortium name="WormBaseParasite"/>
        </authorList>
    </citation>
    <scope>IDENTIFICATION</scope>
</reference>
<accession>A0A0M3JQT7</accession>
<sequence>MITNATGVLEKVYVKETPQKTTVLSHNSEISEKISKLMQKSGGWQRQPTLSQFRSWCNLNGATSDTVQLERCNI</sequence>